<dbReference type="AlphaFoldDB" id="A0AAW8PYB7"/>
<reference evidence="1" key="1">
    <citation type="submission" date="2023-06" db="EMBL/GenBank/DDBJ databases">
        <title>Genomic Diversity of Vibrio spp. and Metagenomic Analysis of Pathogens in Florida Gulf Coastal Waters Following Hurricane Ian.</title>
        <authorList>
            <person name="Brumfield K.D."/>
        </authorList>
    </citation>
    <scope>NUCLEOTIDE SEQUENCE</scope>
    <source>
        <strain evidence="1">WBS2B-138</strain>
    </source>
</reference>
<comment type="caution">
    <text evidence="1">The sequence shown here is derived from an EMBL/GenBank/DDBJ whole genome shotgun (WGS) entry which is preliminary data.</text>
</comment>
<gene>
    <name evidence="1" type="ORF">QX249_10180</name>
</gene>
<protein>
    <submittedName>
        <fullName evidence="1">Uncharacterized protein</fullName>
    </submittedName>
</protein>
<dbReference type="RefSeq" id="WP_311019826.1">
    <property type="nucleotide sequence ID" value="NZ_JAUHGG010000003.1"/>
</dbReference>
<evidence type="ECO:0000313" key="1">
    <source>
        <dbReference type="EMBL" id="MDS1821026.1"/>
    </source>
</evidence>
<sequence>MNTTYSVIKAVNEDTSLQVIMLMVSGKERYALIDQDNHVVGLENSDKPYTPFESINQAIEASVRPLKQNSKYKGFPVTHVSFNTYVLDTAEDVTHRDIGFNDLVRRGESLAQSAADLYRKVHGREYQGGSILGEYSVVA</sequence>
<dbReference type="Proteomes" id="UP001253193">
    <property type="component" value="Unassembled WGS sequence"/>
</dbReference>
<accession>A0AAW8PYB7</accession>
<dbReference type="EMBL" id="JAUHGG010000003">
    <property type="protein sequence ID" value="MDS1821026.1"/>
    <property type="molecule type" value="Genomic_DNA"/>
</dbReference>
<name>A0AAW8PYB7_VIBPH</name>
<proteinExistence type="predicted"/>
<evidence type="ECO:0000313" key="2">
    <source>
        <dbReference type="Proteomes" id="UP001253193"/>
    </source>
</evidence>
<organism evidence="1 2">
    <name type="scientific">Vibrio parahaemolyticus</name>
    <dbReference type="NCBI Taxonomy" id="670"/>
    <lineage>
        <taxon>Bacteria</taxon>
        <taxon>Pseudomonadati</taxon>
        <taxon>Pseudomonadota</taxon>
        <taxon>Gammaproteobacteria</taxon>
        <taxon>Vibrionales</taxon>
        <taxon>Vibrionaceae</taxon>
        <taxon>Vibrio</taxon>
    </lineage>
</organism>